<evidence type="ECO:0000256" key="4">
    <source>
        <dbReference type="RuleBase" id="RU004262"/>
    </source>
</evidence>
<evidence type="ECO:0000256" key="2">
    <source>
        <dbReference type="ARBA" id="ARBA00010701"/>
    </source>
</evidence>
<evidence type="ECO:0000256" key="5">
    <source>
        <dbReference type="SAM" id="SignalP"/>
    </source>
</evidence>
<accession>A0ABN7AR84</accession>
<feature type="signal peptide" evidence="5">
    <location>
        <begin position="1"/>
        <end position="20"/>
    </location>
</feature>
<reference evidence="7 8" key="1">
    <citation type="submission" date="2023-09" db="EMBL/GenBank/DDBJ databases">
        <title>Nesidiocoris tenuis whole genome shotgun sequence.</title>
        <authorList>
            <person name="Shibata T."/>
            <person name="Shimoda M."/>
            <person name="Kobayashi T."/>
            <person name="Uehara T."/>
        </authorList>
    </citation>
    <scope>NUCLEOTIDE SEQUENCE [LARGE SCALE GENOMIC DNA]</scope>
    <source>
        <strain evidence="7 8">Japan</strain>
    </source>
</reference>
<comment type="subcellular location">
    <subcellularLocation>
        <location evidence="1">Secreted</location>
    </subcellularLocation>
</comment>
<keyword evidence="5" id="KW-0732">Signal</keyword>
<dbReference type="EMBL" id="AP028913">
    <property type="protein sequence ID" value="BES94719.1"/>
    <property type="molecule type" value="Genomic_DNA"/>
</dbReference>
<feature type="chain" id="PRO_5046846003" evidence="5">
    <location>
        <begin position="21"/>
        <end position="350"/>
    </location>
</feature>
<dbReference type="InterPro" id="IPR013818">
    <property type="entry name" value="Lipase"/>
</dbReference>
<evidence type="ECO:0000256" key="1">
    <source>
        <dbReference type="ARBA" id="ARBA00004613"/>
    </source>
</evidence>
<organism evidence="7 8">
    <name type="scientific">Nesidiocoris tenuis</name>
    <dbReference type="NCBI Taxonomy" id="355587"/>
    <lineage>
        <taxon>Eukaryota</taxon>
        <taxon>Metazoa</taxon>
        <taxon>Ecdysozoa</taxon>
        <taxon>Arthropoda</taxon>
        <taxon>Hexapoda</taxon>
        <taxon>Insecta</taxon>
        <taxon>Pterygota</taxon>
        <taxon>Neoptera</taxon>
        <taxon>Paraneoptera</taxon>
        <taxon>Hemiptera</taxon>
        <taxon>Heteroptera</taxon>
        <taxon>Panheteroptera</taxon>
        <taxon>Cimicomorpha</taxon>
        <taxon>Miridae</taxon>
        <taxon>Dicyphina</taxon>
        <taxon>Nesidiocoris</taxon>
    </lineage>
</organism>
<dbReference type="SUPFAM" id="SSF53474">
    <property type="entry name" value="alpha/beta-Hydrolases"/>
    <property type="match status" value="1"/>
</dbReference>
<evidence type="ECO:0000313" key="7">
    <source>
        <dbReference type="EMBL" id="BES94719.1"/>
    </source>
</evidence>
<comment type="similarity">
    <text evidence="2 4">Belongs to the AB hydrolase superfamily. Lipase family.</text>
</comment>
<feature type="domain" description="Lipase" evidence="6">
    <location>
        <begin position="45"/>
        <end position="328"/>
    </location>
</feature>
<protein>
    <submittedName>
        <fullName evidence="7">Lipase</fullName>
    </submittedName>
</protein>
<evidence type="ECO:0000259" key="6">
    <source>
        <dbReference type="Pfam" id="PF00151"/>
    </source>
</evidence>
<dbReference type="InterPro" id="IPR033906">
    <property type="entry name" value="Lipase_N"/>
</dbReference>
<dbReference type="InterPro" id="IPR029058">
    <property type="entry name" value="AB_hydrolase_fold"/>
</dbReference>
<name>A0ABN7AR84_9HEMI</name>
<dbReference type="Gene3D" id="3.40.50.1820">
    <property type="entry name" value="alpha/beta hydrolase"/>
    <property type="match status" value="1"/>
</dbReference>
<dbReference type="PANTHER" id="PTHR11610">
    <property type="entry name" value="LIPASE"/>
    <property type="match status" value="1"/>
</dbReference>
<keyword evidence="8" id="KW-1185">Reference proteome</keyword>
<dbReference type="CDD" id="cd00707">
    <property type="entry name" value="Pancreat_lipase_like"/>
    <property type="match status" value="1"/>
</dbReference>
<evidence type="ECO:0000313" key="8">
    <source>
        <dbReference type="Proteomes" id="UP001307889"/>
    </source>
</evidence>
<proteinExistence type="inferred from homology"/>
<evidence type="ECO:0000256" key="3">
    <source>
        <dbReference type="ARBA" id="ARBA00022525"/>
    </source>
</evidence>
<gene>
    <name evidence="7" type="ORF">NTJ_07528</name>
</gene>
<dbReference type="PRINTS" id="PR00821">
    <property type="entry name" value="TAGLIPASE"/>
</dbReference>
<dbReference type="PANTHER" id="PTHR11610:SF151">
    <property type="entry name" value="PHOSPHOLIPASE A1 MEMBER A-LIKE PROTEIN"/>
    <property type="match status" value="1"/>
</dbReference>
<keyword evidence="3" id="KW-0964">Secreted</keyword>
<sequence>MNGQLTRPFLIVQFVLLCHGQQLTMPVGSNSSTIPSGIWNCKVVKYTEQCDGRYVQFYLYTRDGNEPVWVADGSSNITSTNYDDLRPNIIIAHGYDSDMNLDTLVAIRKEYLKQADYNIWVVDYPSLVKGPCYPFAVYNVPYIGRCISLLVRATRELSSASADPYFHVIGFSLGAHVAGRVGYEVRDDKVARVTGLDPAMPLFFSSNPGERLSKDDGKFVDVVHTNMFMQGHYSALGHVDFYMNGGMNQPGCKGGASERSGCDHHRAAEYFAESINSKTGFWGARCHNVLYVMMDRCPHQPPYEMMGDGARTSAQGLFYVRTRSEKPYAMGIINQSKKSILRNIYNKKSH</sequence>
<dbReference type="Proteomes" id="UP001307889">
    <property type="component" value="Chromosome 5"/>
</dbReference>
<dbReference type="Pfam" id="PF00151">
    <property type="entry name" value="Lipase"/>
    <property type="match status" value="1"/>
</dbReference>
<dbReference type="InterPro" id="IPR000734">
    <property type="entry name" value="TAG_lipase"/>
</dbReference>